<feature type="domain" description="Homeobox" evidence="5">
    <location>
        <begin position="152"/>
        <end position="212"/>
    </location>
</feature>
<sequence>MLAAEDLAQSAAVLCHREKDESNEKLEEINTSTSLITTTSQQLLPTTSSTILSPTTCSSLNSSSSFLNNSNISFSSVNFNNQQNNQLFDYGINNGENDFTQMAVSQQAYAAAAAAMQQQQNQHSAGAFAVAAAAYFNATNGVDASGGPIQPRKNRRERTTFTRAQLDVLEDQFNQSPYPDVYLREQIATRIQLQESRIQQRQQDKQTKPNKPQTLAAMKTARIAAAQAAATATQNSLNGRSISLKNGGERKRAVNRNLNYIDKFDSDVNMLANNFVGMGTESRSEPESGGTPLQSAQQQHLKLELLANNSDNNSLLNASKFLGVVPQHSPPPYNHQFNLFGNPFFQRCGQINNGQLAQEVEETKNFEKNVSNYGNTLTTSSFTPPQQINPSEITEEIAKILNEQQKQNKNFNNSLNPQNNSLINQNCWQMDNNLGLTTVMSNNNSVASMHGYMPSPFHYPPTMSSNLAADFAITGYFPTSLVDHQQSPKLEQSTAAAMPLYTYETFPFYATQPFVASNGNHSHIQGNNQHFH</sequence>
<evidence type="ECO:0000256" key="3">
    <source>
        <dbReference type="RuleBase" id="RU000682"/>
    </source>
</evidence>
<proteinExistence type="predicted"/>
<dbReference type="Proteomes" id="UP000095281">
    <property type="component" value="Unplaced"/>
</dbReference>
<dbReference type="InterPro" id="IPR001356">
    <property type="entry name" value="HD"/>
</dbReference>
<dbReference type="InterPro" id="IPR009057">
    <property type="entry name" value="Homeodomain-like_sf"/>
</dbReference>
<feature type="DNA-binding region" description="Homeobox" evidence="2">
    <location>
        <begin position="154"/>
        <end position="213"/>
    </location>
</feature>
<keyword evidence="2 3" id="KW-0371">Homeobox</keyword>
<evidence type="ECO:0000313" key="6">
    <source>
        <dbReference type="Proteomes" id="UP000095281"/>
    </source>
</evidence>
<name>A0A1I8BXP9_MELHA</name>
<dbReference type="AlphaFoldDB" id="A0A1I8BXP9"/>
<evidence type="ECO:0000256" key="1">
    <source>
        <dbReference type="ARBA" id="ARBA00004123"/>
    </source>
</evidence>
<dbReference type="SMART" id="SM00389">
    <property type="entry name" value="HOX"/>
    <property type="match status" value="1"/>
</dbReference>
<evidence type="ECO:0000259" key="5">
    <source>
        <dbReference type="PROSITE" id="PS50071"/>
    </source>
</evidence>
<dbReference type="PROSITE" id="PS50071">
    <property type="entry name" value="HOMEOBOX_2"/>
    <property type="match status" value="1"/>
</dbReference>
<evidence type="ECO:0000256" key="2">
    <source>
        <dbReference type="PROSITE-ProRule" id="PRU00108"/>
    </source>
</evidence>
<dbReference type="GO" id="GO:0000981">
    <property type="term" value="F:DNA-binding transcription factor activity, RNA polymerase II-specific"/>
    <property type="evidence" value="ECO:0007669"/>
    <property type="project" value="TreeGrafter"/>
</dbReference>
<dbReference type="GO" id="GO:0000977">
    <property type="term" value="F:RNA polymerase II transcription regulatory region sequence-specific DNA binding"/>
    <property type="evidence" value="ECO:0007669"/>
    <property type="project" value="TreeGrafter"/>
</dbReference>
<dbReference type="InterPro" id="IPR050649">
    <property type="entry name" value="Paired_Homeobox_TFs"/>
</dbReference>
<keyword evidence="6" id="KW-1185">Reference proteome</keyword>
<reference evidence="7" key="1">
    <citation type="submission" date="2016-11" db="UniProtKB">
        <authorList>
            <consortium name="WormBaseParasite"/>
        </authorList>
    </citation>
    <scope>IDENTIFICATION</scope>
</reference>
<organism evidence="6 7">
    <name type="scientific">Meloidogyne hapla</name>
    <name type="common">Root-knot nematode worm</name>
    <dbReference type="NCBI Taxonomy" id="6305"/>
    <lineage>
        <taxon>Eukaryota</taxon>
        <taxon>Metazoa</taxon>
        <taxon>Ecdysozoa</taxon>
        <taxon>Nematoda</taxon>
        <taxon>Chromadorea</taxon>
        <taxon>Rhabditida</taxon>
        <taxon>Tylenchina</taxon>
        <taxon>Tylenchomorpha</taxon>
        <taxon>Tylenchoidea</taxon>
        <taxon>Meloidogynidae</taxon>
        <taxon>Meloidogyninae</taxon>
        <taxon>Meloidogyne</taxon>
    </lineage>
</organism>
<dbReference type="CDD" id="cd00086">
    <property type="entry name" value="homeodomain"/>
    <property type="match status" value="1"/>
</dbReference>
<accession>A0A1I8BXP9</accession>
<dbReference type="Pfam" id="PF00046">
    <property type="entry name" value="Homeodomain"/>
    <property type="match status" value="1"/>
</dbReference>
<dbReference type="PANTHER" id="PTHR24329">
    <property type="entry name" value="HOMEOBOX PROTEIN ARISTALESS"/>
    <property type="match status" value="1"/>
</dbReference>
<evidence type="ECO:0000313" key="7">
    <source>
        <dbReference type="WBParaSite" id="MhA1_Contig756.frz3.gene23"/>
    </source>
</evidence>
<dbReference type="GO" id="GO:0005634">
    <property type="term" value="C:nucleus"/>
    <property type="evidence" value="ECO:0007669"/>
    <property type="project" value="UniProtKB-SubCell"/>
</dbReference>
<keyword evidence="2 3" id="KW-0238">DNA-binding</keyword>
<comment type="subcellular location">
    <subcellularLocation>
        <location evidence="1 2 3">Nucleus</location>
    </subcellularLocation>
</comment>
<protein>
    <submittedName>
        <fullName evidence="7">Homeobox domain-containing protein</fullName>
    </submittedName>
</protein>
<keyword evidence="2 3" id="KW-0539">Nucleus</keyword>
<dbReference type="SUPFAM" id="SSF46689">
    <property type="entry name" value="Homeodomain-like"/>
    <property type="match status" value="1"/>
</dbReference>
<dbReference type="WBParaSite" id="MhA1_Contig756.frz3.gene23">
    <property type="protein sequence ID" value="MhA1_Contig756.frz3.gene23"/>
    <property type="gene ID" value="MhA1_Contig756.frz3.gene23"/>
</dbReference>
<evidence type="ECO:0000256" key="4">
    <source>
        <dbReference type="SAM" id="MobiDB-lite"/>
    </source>
</evidence>
<feature type="region of interest" description="Disordered" evidence="4">
    <location>
        <begin position="279"/>
        <end position="298"/>
    </location>
</feature>
<dbReference type="PANTHER" id="PTHR24329:SF543">
    <property type="entry name" value="FI01017P-RELATED"/>
    <property type="match status" value="1"/>
</dbReference>
<dbReference type="Gene3D" id="1.10.10.60">
    <property type="entry name" value="Homeodomain-like"/>
    <property type="match status" value="1"/>
</dbReference>